<feature type="compositionally biased region" description="Basic and acidic residues" evidence="8">
    <location>
        <begin position="520"/>
        <end position="530"/>
    </location>
</feature>
<feature type="compositionally biased region" description="Basic and acidic residues" evidence="8">
    <location>
        <begin position="477"/>
        <end position="504"/>
    </location>
</feature>
<dbReference type="InterPro" id="IPR044202">
    <property type="entry name" value="LETM1/MDM38-like"/>
</dbReference>
<feature type="region of interest" description="Disordered" evidence="8">
    <location>
        <begin position="100"/>
        <end position="138"/>
    </location>
</feature>
<feature type="region of interest" description="Disordered" evidence="8">
    <location>
        <begin position="477"/>
        <end position="530"/>
    </location>
</feature>
<evidence type="ECO:0000256" key="3">
    <source>
        <dbReference type="ARBA" id="ARBA00022792"/>
    </source>
</evidence>
<evidence type="ECO:0000256" key="7">
    <source>
        <dbReference type="PROSITE-ProRule" id="PRU01094"/>
    </source>
</evidence>
<keyword evidence="6 9" id="KW-0472">Membrane</keyword>
<accession>A0AAN7U6H8</accession>
<keyword evidence="2 9" id="KW-0812">Transmembrane</keyword>
<dbReference type="PROSITE" id="PS51758">
    <property type="entry name" value="LETM1_RBD"/>
    <property type="match status" value="1"/>
</dbReference>
<keyword evidence="5 7" id="KW-0496">Mitochondrion</keyword>
<dbReference type="GO" id="GO:0043022">
    <property type="term" value="F:ribosome binding"/>
    <property type="evidence" value="ECO:0007669"/>
    <property type="project" value="InterPro"/>
</dbReference>
<dbReference type="EMBL" id="JAVFKY010000001">
    <property type="protein sequence ID" value="KAK5582972.1"/>
    <property type="molecule type" value="Genomic_DNA"/>
</dbReference>
<evidence type="ECO:0000256" key="6">
    <source>
        <dbReference type="ARBA" id="ARBA00023136"/>
    </source>
</evidence>
<feature type="transmembrane region" description="Helical" evidence="9">
    <location>
        <begin position="208"/>
        <end position="231"/>
    </location>
</feature>
<comment type="subcellular location">
    <subcellularLocation>
        <location evidence="1">Mitochondrion inner membrane</location>
        <topology evidence="1">Single-pass membrane protein</topology>
    </subcellularLocation>
</comment>
<dbReference type="Pfam" id="PF07766">
    <property type="entry name" value="LETM1_RBD"/>
    <property type="match status" value="1"/>
</dbReference>
<dbReference type="PANTHER" id="PTHR14009">
    <property type="entry name" value="LEUCINE ZIPPER-EF-HAND CONTAINING TRANSMEMBRANE PROTEIN"/>
    <property type="match status" value="1"/>
</dbReference>
<evidence type="ECO:0000256" key="5">
    <source>
        <dbReference type="ARBA" id="ARBA00023128"/>
    </source>
</evidence>
<keyword evidence="3" id="KW-0999">Mitochondrion inner membrane</keyword>
<dbReference type="GO" id="GO:0030003">
    <property type="term" value="P:intracellular monoatomic cation homeostasis"/>
    <property type="evidence" value="ECO:0007669"/>
    <property type="project" value="TreeGrafter"/>
</dbReference>
<gene>
    <name evidence="11" type="ORF">RB653_004562</name>
</gene>
<evidence type="ECO:0000313" key="12">
    <source>
        <dbReference type="Proteomes" id="UP001344447"/>
    </source>
</evidence>
<organism evidence="11 12">
    <name type="scientific">Dictyostelium firmibasis</name>
    <dbReference type="NCBI Taxonomy" id="79012"/>
    <lineage>
        <taxon>Eukaryota</taxon>
        <taxon>Amoebozoa</taxon>
        <taxon>Evosea</taxon>
        <taxon>Eumycetozoa</taxon>
        <taxon>Dictyostelia</taxon>
        <taxon>Dictyosteliales</taxon>
        <taxon>Dictyosteliaceae</taxon>
        <taxon>Dictyostelium</taxon>
    </lineage>
</organism>
<feature type="domain" description="Letm1 RBD" evidence="10">
    <location>
        <begin position="252"/>
        <end position="501"/>
    </location>
</feature>
<protein>
    <recommendedName>
        <fullName evidence="10">Letm1 RBD domain-containing protein</fullName>
    </recommendedName>
</protein>
<evidence type="ECO:0000256" key="8">
    <source>
        <dbReference type="SAM" id="MobiDB-lite"/>
    </source>
</evidence>
<keyword evidence="12" id="KW-1185">Reference proteome</keyword>
<dbReference type="PANTHER" id="PTHR14009:SF1">
    <property type="entry name" value="MITOCHONDRIAL PROTON_CALCIUM EXCHANGER PROTEIN"/>
    <property type="match status" value="1"/>
</dbReference>
<feature type="compositionally biased region" description="Low complexity" evidence="8">
    <location>
        <begin position="510"/>
        <end position="519"/>
    </location>
</feature>
<feature type="compositionally biased region" description="Low complexity" evidence="8">
    <location>
        <begin position="108"/>
        <end position="124"/>
    </location>
</feature>
<evidence type="ECO:0000256" key="2">
    <source>
        <dbReference type="ARBA" id="ARBA00022692"/>
    </source>
</evidence>
<dbReference type="AlphaFoldDB" id="A0AAN7U6H8"/>
<name>A0AAN7U6H8_9MYCE</name>
<evidence type="ECO:0000256" key="9">
    <source>
        <dbReference type="SAM" id="Phobius"/>
    </source>
</evidence>
<dbReference type="InterPro" id="IPR033122">
    <property type="entry name" value="LETM1-like_RBD"/>
</dbReference>
<evidence type="ECO:0000256" key="1">
    <source>
        <dbReference type="ARBA" id="ARBA00004434"/>
    </source>
</evidence>
<proteinExistence type="predicted"/>
<evidence type="ECO:0000313" key="11">
    <source>
        <dbReference type="EMBL" id="KAK5582972.1"/>
    </source>
</evidence>
<evidence type="ECO:0000259" key="10">
    <source>
        <dbReference type="PROSITE" id="PS51758"/>
    </source>
</evidence>
<comment type="caution">
    <text evidence="11">The sequence shown here is derived from an EMBL/GenBank/DDBJ whole genome shotgun (WGS) entry which is preliminary data.</text>
</comment>
<dbReference type="Proteomes" id="UP001344447">
    <property type="component" value="Unassembled WGS sequence"/>
</dbReference>
<keyword evidence="4 9" id="KW-1133">Transmembrane helix</keyword>
<sequence length="530" mass="60768">MNSIISLQQRVATGVVSKTSLISAPIQYIFNQQRNIQYKNNSINNNNYNRINSNNKIVNDAFLSVLSTSQTPQPTFNNIQNFYLNKYTPSSFEKRFFSTQPTKKEGNNENNNNDNNNNDNNKNNITNSAKAPEQTKEEDVIVSIKPKHGEEKVGWKIKIKQGIDHYWLGTKLLGKNISIAVALIKRVIKGHTLTRRERRLLVQTSADVMRIVPFVIIVLVPFLELALPFLLKFFPNLLPSTYTWENERLEGATVKSKSNSKVRGQLKDLLHEISVESKKDTKTSDFFDFMTKVKSGQTVTSDEVLKMSQYFKDDIIMEKISRQQLLMMHRYLAGSNFISKWYSNEYLKAQIYKKLDKIKQDDILIKKEGLSSLTLEELVDAAINRGFKVEGYNRRFIEGQLDQWLDLSLNKSLPPSILILSRAFTLSPSVTTNDALEDTLEHIPQDVLNEVVKDLQVDLSTDQGQEMAKEKINELTKEQEEITTHNAQDDENTKAAEKIEKQSTEEQATQQPSEQQPNESPKDEEKPKEK</sequence>
<evidence type="ECO:0000256" key="4">
    <source>
        <dbReference type="ARBA" id="ARBA00022989"/>
    </source>
</evidence>
<dbReference type="GO" id="GO:0005743">
    <property type="term" value="C:mitochondrial inner membrane"/>
    <property type="evidence" value="ECO:0007669"/>
    <property type="project" value="UniProtKB-SubCell"/>
</dbReference>
<reference evidence="11 12" key="1">
    <citation type="submission" date="2023-11" db="EMBL/GenBank/DDBJ databases">
        <title>Dfirmibasis_genome.</title>
        <authorList>
            <person name="Edelbroek B."/>
            <person name="Kjellin J."/>
            <person name="Jerlstrom-Hultqvist J."/>
            <person name="Soderbom F."/>
        </authorList>
    </citation>
    <scope>NUCLEOTIDE SEQUENCE [LARGE SCALE GENOMIC DNA]</scope>
    <source>
        <strain evidence="11 12">TNS-C-14</strain>
    </source>
</reference>